<dbReference type="CDD" id="cd01960">
    <property type="entry name" value="nsLTP1"/>
    <property type="match status" value="1"/>
</dbReference>
<dbReference type="Proteomes" id="UP000593562">
    <property type="component" value="Unassembled WGS sequence"/>
</dbReference>
<evidence type="ECO:0000313" key="7">
    <source>
        <dbReference type="Proteomes" id="UP000593562"/>
    </source>
</evidence>
<dbReference type="PRINTS" id="PR00382">
    <property type="entry name" value="LIPIDTRNSFER"/>
</dbReference>
<dbReference type="InParanoid" id="A0A7J7BV63"/>
<dbReference type="PANTHER" id="PTHR33076">
    <property type="entry name" value="NON-SPECIFIC LIPID-TRANSFER PROTEIN 2-RELATED"/>
    <property type="match status" value="1"/>
</dbReference>
<reference evidence="6 7" key="1">
    <citation type="journal article" date="2020" name="Nat. Commun.">
        <title>Genome of Tripterygium wilfordii and identification of cytochrome P450 involved in triptolide biosynthesis.</title>
        <authorList>
            <person name="Tu L."/>
            <person name="Su P."/>
            <person name="Zhang Z."/>
            <person name="Gao L."/>
            <person name="Wang J."/>
            <person name="Hu T."/>
            <person name="Zhou J."/>
            <person name="Zhang Y."/>
            <person name="Zhao Y."/>
            <person name="Liu Y."/>
            <person name="Song Y."/>
            <person name="Tong Y."/>
            <person name="Lu Y."/>
            <person name="Yang J."/>
            <person name="Xu C."/>
            <person name="Jia M."/>
            <person name="Peters R.J."/>
            <person name="Huang L."/>
            <person name="Gao W."/>
        </authorList>
    </citation>
    <scope>NUCLEOTIDE SEQUENCE [LARGE SCALE GENOMIC DNA]</scope>
    <source>
        <strain evidence="7">cv. XIE 37</strain>
        <tissue evidence="6">Leaf</tissue>
    </source>
</reference>
<dbReference type="GO" id="GO:0008289">
    <property type="term" value="F:lipid binding"/>
    <property type="evidence" value="ECO:0007669"/>
    <property type="project" value="UniProtKB-KW"/>
</dbReference>
<dbReference type="AlphaFoldDB" id="A0A7J7BV63"/>
<gene>
    <name evidence="6" type="ORF">HS088_TW23G00472</name>
</gene>
<organism evidence="6 7">
    <name type="scientific">Tripterygium wilfordii</name>
    <name type="common">Thunder God vine</name>
    <dbReference type="NCBI Taxonomy" id="458696"/>
    <lineage>
        <taxon>Eukaryota</taxon>
        <taxon>Viridiplantae</taxon>
        <taxon>Streptophyta</taxon>
        <taxon>Embryophyta</taxon>
        <taxon>Tracheophyta</taxon>
        <taxon>Spermatophyta</taxon>
        <taxon>Magnoliopsida</taxon>
        <taxon>eudicotyledons</taxon>
        <taxon>Gunneridae</taxon>
        <taxon>Pentapetalae</taxon>
        <taxon>rosids</taxon>
        <taxon>fabids</taxon>
        <taxon>Celastrales</taxon>
        <taxon>Celastraceae</taxon>
        <taxon>Tripterygium</taxon>
    </lineage>
</organism>
<dbReference type="GO" id="GO:0006869">
    <property type="term" value="P:lipid transport"/>
    <property type="evidence" value="ECO:0007669"/>
    <property type="project" value="InterPro"/>
</dbReference>
<keyword evidence="4" id="KW-0732">Signal</keyword>
<protein>
    <recommendedName>
        <fullName evidence="3">Non-specific lipid-transfer protein</fullName>
    </recommendedName>
</protein>
<dbReference type="EMBL" id="JAAARO010000023">
    <property type="protein sequence ID" value="KAF5725744.1"/>
    <property type="molecule type" value="Genomic_DNA"/>
</dbReference>
<feature type="chain" id="PRO_5029529965" description="Non-specific lipid-transfer protein" evidence="4">
    <location>
        <begin position="18"/>
        <end position="108"/>
    </location>
</feature>
<dbReference type="Gene3D" id="1.10.110.10">
    <property type="entry name" value="Plant lipid-transfer and hydrophobic proteins"/>
    <property type="match status" value="1"/>
</dbReference>
<evidence type="ECO:0000259" key="5">
    <source>
        <dbReference type="SMART" id="SM00499"/>
    </source>
</evidence>
<dbReference type="InterPro" id="IPR036312">
    <property type="entry name" value="Bifun_inhib/LTP/seed_sf"/>
</dbReference>
<dbReference type="InterPro" id="IPR000528">
    <property type="entry name" value="Plant_nsLTP"/>
</dbReference>
<dbReference type="InterPro" id="IPR016140">
    <property type="entry name" value="Bifunc_inhib/LTP/seed_store"/>
</dbReference>
<feature type="signal peptide" evidence="4">
    <location>
        <begin position="1"/>
        <end position="17"/>
    </location>
</feature>
<evidence type="ECO:0000256" key="2">
    <source>
        <dbReference type="ARBA" id="ARBA00023157"/>
    </source>
</evidence>
<accession>A0A7J7BV63</accession>
<comment type="similarity">
    <text evidence="1 3">Belongs to the plant LTP family.</text>
</comment>
<proteinExistence type="inferred from homology"/>
<comment type="function">
    <text evidence="3">Plant non-specific lipid-transfer proteins transfer phospholipids as well as galactolipids across membranes. May play a role in wax or cutin deposition in the cell walls of expanding epidermal cells and certain secretory tissues.</text>
</comment>
<comment type="caution">
    <text evidence="6">The sequence shown here is derived from an EMBL/GenBank/DDBJ whole genome shotgun (WGS) entry which is preliminary data.</text>
</comment>
<name>A0A7J7BV63_TRIWF</name>
<sequence length="108" mass="11157">MVFLLSLLFLLANVNEAAVPCNAVTAKAAGCVGFAMGRDSTPSPACCSGLQQLAETVKTLDDKKAICRCLKGAVKAFPGVKDSSLNKIPGACHINVGFPVSLTINCET</sequence>
<keyword evidence="3" id="KW-0446">Lipid-binding</keyword>
<keyword evidence="3" id="KW-0813">Transport</keyword>
<dbReference type="SUPFAM" id="SSF47699">
    <property type="entry name" value="Bifunctional inhibitor/lipid-transfer protein/seed storage 2S albumin"/>
    <property type="match status" value="1"/>
</dbReference>
<keyword evidence="7" id="KW-1185">Reference proteome</keyword>
<keyword evidence="2" id="KW-1015">Disulfide bond</keyword>
<dbReference type="SMART" id="SM00499">
    <property type="entry name" value="AAI"/>
    <property type="match status" value="1"/>
</dbReference>
<evidence type="ECO:0000256" key="3">
    <source>
        <dbReference type="RuleBase" id="RU000628"/>
    </source>
</evidence>
<evidence type="ECO:0000256" key="4">
    <source>
        <dbReference type="SAM" id="SignalP"/>
    </source>
</evidence>
<evidence type="ECO:0000313" key="6">
    <source>
        <dbReference type="EMBL" id="KAF5725744.1"/>
    </source>
</evidence>
<evidence type="ECO:0000256" key="1">
    <source>
        <dbReference type="ARBA" id="ARBA00009748"/>
    </source>
</evidence>
<dbReference type="Pfam" id="PF00234">
    <property type="entry name" value="Tryp_alpha_amyl"/>
    <property type="match status" value="1"/>
</dbReference>
<feature type="domain" description="Bifunctional inhibitor/plant lipid transfer protein/seed storage helical" evidence="5">
    <location>
        <begin position="21"/>
        <end position="106"/>
    </location>
</feature>